<keyword evidence="2" id="KW-0472">Membrane</keyword>
<keyword evidence="2" id="KW-0812">Transmembrane</keyword>
<evidence type="ECO:0000256" key="1">
    <source>
        <dbReference type="SAM" id="MobiDB-lite"/>
    </source>
</evidence>
<evidence type="ECO:0000313" key="3">
    <source>
        <dbReference type="EMBL" id="KAG9351133.1"/>
    </source>
</evidence>
<gene>
    <name evidence="3" type="ORF">JZ751_025023</name>
</gene>
<proteinExistence type="predicted"/>
<feature type="transmembrane region" description="Helical" evidence="2">
    <location>
        <begin position="34"/>
        <end position="55"/>
    </location>
</feature>
<dbReference type="AlphaFoldDB" id="A0A8T2PCP6"/>
<sequence>MFVTKDKISCSEERCEDLHNIGGSMDRFSCAGHFFLSAFFFLLHPVLFLLLSCPTPEYMQKNQRKISSLSSSSSPHPGEISRSSSEWPLDRGIVSPLPSGLARGGPSQWVGNKHGTQRLLQLTTH</sequence>
<keyword evidence="2" id="KW-1133">Transmembrane helix</keyword>
<organism evidence="3 4">
    <name type="scientific">Albula glossodonta</name>
    <name type="common">roundjaw bonefish</name>
    <dbReference type="NCBI Taxonomy" id="121402"/>
    <lineage>
        <taxon>Eukaryota</taxon>
        <taxon>Metazoa</taxon>
        <taxon>Chordata</taxon>
        <taxon>Craniata</taxon>
        <taxon>Vertebrata</taxon>
        <taxon>Euteleostomi</taxon>
        <taxon>Actinopterygii</taxon>
        <taxon>Neopterygii</taxon>
        <taxon>Teleostei</taxon>
        <taxon>Albuliformes</taxon>
        <taxon>Albulidae</taxon>
        <taxon>Albula</taxon>
    </lineage>
</organism>
<name>A0A8T2PCP6_9TELE</name>
<evidence type="ECO:0000256" key="2">
    <source>
        <dbReference type="SAM" id="Phobius"/>
    </source>
</evidence>
<feature type="region of interest" description="Disordered" evidence="1">
    <location>
        <begin position="64"/>
        <end position="108"/>
    </location>
</feature>
<comment type="caution">
    <text evidence="3">The sequence shown here is derived from an EMBL/GenBank/DDBJ whole genome shotgun (WGS) entry which is preliminary data.</text>
</comment>
<dbReference type="EMBL" id="JAFBMS010000007">
    <property type="protein sequence ID" value="KAG9351133.1"/>
    <property type="molecule type" value="Genomic_DNA"/>
</dbReference>
<dbReference type="Proteomes" id="UP000824540">
    <property type="component" value="Unassembled WGS sequence"/>
</dbReference>
<reference evidence="3" key="1">
    <citation type="thesis" date="2021" institute="BYU ScholarsArchive" country="Provo, UT, USA">
        <title>Applications of and Algorithms for Genome Assembly and Genomic Analyses with an Emphasis on Marine Teleosts.</title>
        <authorList>
            <person name="Pickett B.D."/>
        </authorList>
    </citation>
    <scope>NUCLEOTIDE SEQUENCE</scope>
    <source>
        <strain evidence="3">HI-2016</strain>
    </source>
</reference>
<evidence type="ECO:0000313" key="4">
    <source>
        <dbReference type="Proteomes" id="UP000824540"/>
    </source>
</evidence>
<protein>
    <submittedName>
        <fullName evidence="3">Uncharacterized protein</fullName>
    </submittedName>
</protein>
<accession>A0A8T2PCP6</accession>
<feature type="compositionally biased region" description="Low complexity" evidence="1">
    <location>
        <begin position="67"/>
        <end position="85"/>
    </location>
</feature>
<keyword evidence="4" id="KW-1185">Reference proteome</keyword>